<dbReference type="GO" id="GO:0003723">
    <property type="term" value="F:RNA binding"/>
    <property type="evidence" value="ECO:0007669"/>
    <property type="project" value="UniProtKB-UniRule"/>
</dbReference>
<name>A0A183IA66_9BILA</name>
<gene>
    <name evidence="3" type="ORF">SBAD_LOCUS510</name>
</gene>
<keyword evidence="1" id="KW-0479">Metal-binding</keyword>
<keyword evidence="1" id="KW-0810">Translation regulation</keyword>
<reference evidence="5" key="1">
    <citation type="submission" date="2016-06" db="UniProtKB">
        <authorList>
            <consortium name="WormBaseParasite"/>
        </authorList>
    </citation>
    <scope>IDENTIFICATION</scope>
</reference>
<keyword evidence="4" id="KW-1185">Reference proteome</keyword>
<evidence type="ECO:0000313" key="3">
    <source>
        <dbReference type="EMBL" id="VDO84423.1"/>
    </source>
</evidence>
<evidence type="ECO:0000259" key="2">
    <source>
        <dbReference type="PROSITE" id="PS51522"/>
    </source>
</evidence>
<evidence type="ECO:0000313" key="4">
    <source>
        <dbReference type="Proteomes" id="UP000270296"/>
    </source>
</evidence>
<evidence type="ECO:0000313" key="5">
    <source>
        <dbReference type="WBParaSite" id="SBAD_0000053201-mRNA-1"/>
    </source>
</evidence>
<feature type="domain" description="Nanos-type" evidence="2">
    <location>
        <begin position="97"/>
        <end position="125"/>
    </location>
</feature>
<keyword evidence="1" id="KW-0862">Zinc</keyword>
<keyword evidence="1" id="KW-0863">Zinc-finger</keyword>
<sequence length="125" mass="14789">MDTVESYKMFKFWKIQAQMNNRKDKHTAEQSNELKNYPCKPPEFNIDLEKSTRSCRETPELPVINAECQEPKMLRESSEMQQIKVGSKEREAKRRFYCVFCYNNSSWNVQQWSSHVCKAPNGTIV</sequence>
<accession>A0A183IA66</accession>
<dbReference type="WBParaSite" id="SBAD_0000053201-mRNA-1">
    <property type="protein sequence ID" value="SBAD_0000053201-mRNA-1"/>
    <property type="gene ID" value="SBAD_0000053201"/>
</dbReference>
<dbReference type="InterPro" id="IPR024161">
    <property type="entry name" value="Znf_nanos-typ"/>
</dbReference>
<protein>
    <submittedName>
        <fullName evidence="5">Nanos-type domain-containing protein</fullName>
    </submittedName>
</protein>
<keyword evidence="1" id="KW-0694">RNA-binding</keyword>
<dbReference type="PROSITE" id="PS51522">
    <property type="entry name" value="ZF_NANOS"/>
    <property type="match status" value="1"/>
</dbReference>
<organism evidence="5">
    <name type="scientific">Soboliphyme baturini</name>
    <dbReference type="NCBI Taxonomy" id="241478"/>
    <lineage>
        <taxon>Eukaryota</taxon>
        <taxon>Metazoa</taxon>
        <taxon>Ecdysozoa</taxon>
        <taxon>Nematoda</taxon>
        <taxon>Enoplea</taxon>
        <taxon>Dorylaimia</taxon>
        <taxon>Dioctophymatida</taxon>
        <taxon>Dioctophymatoidea</taxon>
        <taxon>Soboliphymatidae</taxon>
        <taxon>Soboliphyme</taxon>
    </lineage>
</organism>
<proteinExistence type="inferred from homology"/>
<evidence type="ECO:0000256" key="1">
    <source>
        <dbReference type="PROSITE-ProRule" id="PRU00855"/>
    </source>
</evidence>
<comment type="similarity">
    <text evidence="1">Belongs to the nanos family.</text>
</comment>
<dbReference type="GO" id="GO:0006417">
    <property type="term" value="P:regulation of translation"/>
    <property type="evidence" value="ECO:0007669"/>
    <property type="project" value="UniProtKB-UniRule"/>
</dbReference>
<dbReference type="Proteomes" id="UP000270296">
    <property type="component" value="Unassembled WGS sequence"/>
</dbReference>
<dbReference type="EMBL" id="UZAM01001485">
    <property type="protein sequence ID" value="VDO84423.1"/>
    <property type="molecule type" value="Genomic_DNA"/>
</dbReference>
<dbReference type="AlphaFoldDB" id="A0A183IA66"/>
<reference evidence="3 4" key="2">
    <citation type="submission" date="2018-11" db="EMBL/GenBank/DDBJ databases">
        <authorList>
            <consortium name="Pathogen Informatics"/>
        </authorList>
    </citation>
    <scope>NUCLEOTIDE SEQUENCE [LARGE SCALE GENOMIC DNA]</scope>
</reference>
<dbReference type="GO" id="GO:0008270">
    <property type="term" value="F:zinc ion binding"/>
    <property type="evidence" value="ECO:0007669"/>
    <property type="project" value="UniProtKB-KW"/>
</dbReference>